<dbReference type="PANTHER" id="PTHR43146:SF1">
    <property type="entry name" value="CANCER-RELATED NUCLEOSIDE-TRIPHOSPHATASE"/>
    <property type="match status" value="1"/>
</dbReference>
<dbReference type="PANTHER" id="PTHR43146">
    <property type="entry name" value="CANCER-RELATED NUCLEOSIDE-TRIPHOSPHATASE"/>
    <property type="match status" value="1"/>
</dbReference>
<sequence length="195" mass="21661">MTTKHILLTGPPGIGKTTLINKIYDALRSTGIECQGFYTEEIRSGGRRTGFDVVTLCGNRGPLARISEREGFPSSNRREYKVGQYSVQIQSFEQTALPSIQKKSGDNKCVFVIDEIGKMELFSQTFVQSVKSIFDKPNSTILATIPIARGKPLPFVEELRHRSDTLVFTISQNNRDSILQDIVNAVKQSAESQSS</sequence>
<gene>
    <name evidence="5" type="ORF">SNE40_010507</name>
</gene>
<dbReference type="InterPro" id="IPR004948">
    <property type="entry name" value="Nuc-triphosphatase_THEP1"/>
</dbReference>
<dbReference type="GO" id="GO:0017111">
    <property type="term" value="F:ribonucleoside triphosphate phosphatase activity"/>
    <property type="evidence" value="ECO:0007669"/>
    <property type="project" value="InterPro"/>
</dbReference>
<proteinExistence type="inferred from homology"/>
<dbReference type="NCBIfam" id="NF010248">
    <property type="entry name" value="PRK13695.1"/>
    <property type="match status" value="1"/>
</dbReference>
<dbReference type="Proteomes" id="UP001347796">
    <property type="component" value="Unassembled WGS sequence"/>
</dbReference>
<dbReference type="CDD" id="cd19482">
    <property type="entry name" value="RecA-like_Thep1"/>
    <property type="match status" value="1"/>
</dbReference>
<dbReference type="Gene3D" id="3.40.50.300">
    <property type="entry name" value="P-loop containing nucleotide triphosphate hydrolases"/>
    <property type="match status" value="1"/>
</dbReference>
<keyword evidence="6" id="KW-1185">Reference proteome</keyword>
<dbReference type="GO" id="GO:0005524">
    <property type="term" value="F:ATP binding"/>
    <property type="evidence" value="ECO:0007669"/>
    <property type="project" value="UniProtKB-KW"/>
</dbReference>
<evidence type="ECO:0000256" key="2">
    <source>
        <dbReference type="ARBA" id="ARBA00022801"/>
    </source>
</evidence>
<evidence type="ECO:0000313" key="5">
    <source>
        <dbReference type="EMBL" id="KAK6182935.1"/>
    </source>
</evidence>
<dbReference type="AlphaFoldDB" id="A0AAN8JUM0"/>
<dbReference type="Pfam" id="PF03266">
    <property type="entry name" value="NTPase_1"/>
    <property type="match status" value="1"/>
</dbReference>
<accession>A0AAN8JUM0</accession>
<dbReference type="SUPFAM" id="SSF52540">
    <property type="entry name" value="P-loop containing nucleoside triphosphate hydrolases"/>
    <property type="match status" value="1"/>
</dbReference>
<comment type="caution">
    <text evidence="5">The sequence shown here is derived from an EMBL/GenBank/DDBJ whole genome shotgun (WGS) entry which is preliminary data.</text>
</comment>
<name>A0AAN8JUM0_PATCE</name>
<dbReference type="InterPro" id="IPR003593">
    <property type="entry name" value="AAA+_ATPase"/>
</dbReference>
<dbReference type="InterPro" id="IPR027417">
    <property type="entry name" value="P-loop_NTPase"/>
</dbReference>
<dbReference type="HAMAP" id="MF_00796">
    <property type="entry name" value="NTPase_1"/>
    <property type="match status" value="1"/>
</dbReference>
<keyword evidence="1" id="KW-0547">Nucleotide-binding</keyword>
<dbReference type="SMART" id="SM00382">
    <property type="entry name" value="AAA"/>
    <property type="match status" value="1"/>
</dbReference>
<reference evidence="5 6" key="1">
    <citation type="submission" date="2024-01" db="EMBL/GenBank/DDBJ databases">
        <title>The genome of the rayed Mediterranean limpet Patella caerulea (Linnaeus, 1758).</title>
        <authorList>
            <person name="Anh-Thu Weber A."/>
            <person name="Halstead-Nussloch G."/>
        </authorList>
    </citation>
    <scope>NUCLEOTIDE SEQUENCE [LARGE SCALE GENOMIC DNA]</scope>
    <source>
        <strain evidence="5">AATW-2023a</strain>
        <tissue evidence="5">Whole specimen</tissue>
    </source>
</reference>
<dbReference type="EMBL" id="JAZGQO010000007">
    <property type="protein sequence ID" value="KAK6182935.1"/>
    <property type="molecule type" value="Genomic_DNA"/>
</dbReference>
<organism evidence="5 6">
    <name type="scientific">Patella caerulea</name>
    <name type="common">Rayed Mediterranean limpet</name>
    <dbReference type="NCBI Taxonomy" id="87958"/>
    <lineage>
        <taxon>Eukaryota</taxon>
        <taxon>Metazoa</taxon>
        <taxon>Spiralia</taxon>
        <taxon>Lophotrochozoa</taxon>
        <taxon>Mollusca</taxon>
        <taxon>Gastropoda</taxon>
        <taxon>Patellogastropoda</taxon>
        <taxon>Patelloidea</taxon>
        <taxon>Patellidae</taxon>
        <taxon>Patella</taxon>
    </lineage>
</organism>
<feature type="domain" description="AAA+ ATPase" evidence="4">
    <location>
        <begin position="2"/>
        <end position="153"/>
    </location>
</feature>
<keyword evidence="3" id="KW-0067">ATP-binding</keyword>
<evidence type="ECO:0000256" key="3">
    <source>
        <dbReference type="ARBA" id="ARBA00022840"/>
    </source>
</evidence>
<keyword evidence="2" id="KW-0378">Hydrolase</keyword>
<evidence type="ECO:0000256" key="1">
    <source>
        <dbReference type="ARBA" id="ARBA00022741"/>
    </source>
</evidence>
<evidence type="ECO:0000259" key="4">
    <source>
        <dbReference type="SMART" id="SM00382"/>
    </source>
</evidence>
<evidence type="ECO:0000313" key="6">
    <source>
        <dbReference type="Proteomes" id="UP001347796"/>
    </source>
</evidence>
<protein>
    <recommendedName>
        <fullName evidence="4">AAA+ ATPase domain-containing protein</fullName>
    </recommendedName>
</protein>